<dbReference type="PANTHER" id="PTHR34580">
    <property type="match status" value="1"/>
</dbReference>
<dbReference type="Gene3D" id="1.10.10.10">
    <property type="entry name" value="Winged helix-like DNA-binding domain superfamily/Winged helix DNA-binding domain"/>
    <property type="match status" value="1"/>
</dbReference>
<comment type="caution">
    <text evidence="4">The sequence shown here is derived from an EMBL/GenBank/DDBJ whole genome shotgun (WGS) entry which is preliminary data.</text>
</comment>
<evidence type="ECO:0000259" key="3">
    <source>
        <dbReference type="PROSITE" id="PS51000"/>
    </source>
</evidence>
<keyword evidence="5" id="KW-1185">Reference proteome</keyword>
<proteinExistence type="predicted"/>
<dbReference type="PROSITE" id="PS52050">
    <property type="entry name" value="WYL"/>
    <property type="match status" value="1"/>
</dbReference>
<evidence type="ECO:0000313" key="5">
    <source>
        <dbReference type="Proteomes" id="UP000320811"/>
    </source>
</evidence>
<dbReference type="GO" id="GO:0003700">
    <property type="term" value="F:DNA-binding transcription factor activity"/>
    <property type="evidence" value="ECO:0007669"/>
    <property type="project" value="InterPro"/>
</dbReference>
<dbReference type="AlphaFoldDB" id="A0A561Q414"/>
<dbReference type="InterPro" id="IPR028349">
    <property type="entry name" value="PafC-like"/>
</dbReference>
<dbReference type="InterPro" id="IPR013196">
    <property type="entry name" value="HTH_11"/>
</dbReference>
<evidence type="ECO:0000313" key="4">
    <source>
        <dbReference type="EMBL" id="TWF45110.1"/>
    </source>
</evidence>
<dbReference type="RefSeq" id="WP_145663226.1">
    <property type="nucleotide sequence ID" value="NZ_VIWO01000001.1"/>
</dbReference>
<dbReference type="InterPro" id="IPR051534">
    <property type="entry name" value="CBASS_pafABC_assoc_protein"/>
</dbReference>
<organism evidence="4 5">
    <name type="scientific">Chitinophaga polysaccharea</name>
    <dbReference type="NCBI Taxonomy" id="1293035"/>
    <lineage>
        <taxon>Bacteria</taxon>
        <taxon>Pseudomonadati</taxon>
        <taxon>Bacteroidota</taxon>
        <taxon>Chitinophagia</taxon>
        <taxon>Chitinophagales</taxon>
        <taxon>Chitinophagaceae</taxon>
        <taxon>Chitinophaga</taxon>
    </lineage>
</organism>
<accession>A0A561Q414</accession>
<feature type="domain" description="HTH deoR-type" evidence="3">
    <location>
        <begin position="3"/>
        <end position="58"/>
    </location>
</feature>
<protein>
    <submittedName>
        <fullName evidence="4">Putative DNA-binding transcriptional regulator YafY</fullName>
    </submittedName>
</protein>
<dbReference type="InterPro" id="IPR036390">
    <property type="entry name" value="WH_DNA-bd_sf"/>
</dbReference>
<sequence length="323" mass="37455">MNRIDRLTAILIQLQGKKIVKAADIADRFNISLRTVYRDVKALQEAGVPIGAEAGTGYYIVDGYHLPPVMFSKEEAAALLTGEKLMEQFSDHSNKKQFSLAMEKIRSVLRGSEKDYLESLEENIAVLRYQPGALANVDGEEFPNRFLSDIQQALGLNQVINMEYFSLQDEVATRREVEPIGIFHMSHKWHLIAFCRLRQGYRDFRLDRIRKLNLLNSHYEKGKHPSLQGYLEQQHNNHKQEAHLIKLRFTNEVMRHIREQKYYFGLMEETVKGDFTELTFLTGSLGYFSRWLVMFGNQVTVLEPLELKTTTANLVAELHQHYF</sequence>
<dbReference type="OrthoDB" id="9815009at2"/>
<dbReference type="Pfam" id="PF25583">
    <property type="entry name" value="WCX"/>
    <property type="match status" value="1"/>
</dbReference>
<dbReference type="InterPro" id="IPR001034">
    <property type="entry name" value="DeoR_HTH"/>
</dbReference>
<dbReference type="InterPro" id="IPR026881">
    <property type="entry name" value="WYL_dom"/>
</dbReference>
<dbReference type="Pfam" id="PF13280">
    <property type="entry name" value="WYL"/>
    <property type="match status" value="1"/>
</dbReference>
<evidence type="ECO:0000256" key="2">
    <source>
        <dbReference type="ARBA" id="ARBA00023163"/>
    </source>
</evidence>
<reference evidence="4 5" key="1">
    <citation type="submission" date="2019-06" db="EMBL/GenBank/DDBJ databases">
        <title>Sorghum-associated microbial communities from plants grown in Nebraska, USA.</title>
        <authorList>
            <person name="Schachtman D."/>
        </authorList>
    </citation>
    <scope>NUCLEOTIDE SEQUENCE [LARGE SCALE GENOMIC DNA]</scope>
    <source>
        <strain evidence="4 5">1209</strain>
    </source>
</reference>
<evidence type="ECO:0000256" key="1">
    <source>
        <dbReference type="ARBA" id="ARBA00023015"/>
    </source>
</evidence>
<keyword evidence="2" id="KW-0804">Transcription</keyword>
<keyword evidence="1" id="KW-0805">Transcription regulation</keyword>
<dbReference type="EMBL" id="VIWO01000001">
    <property type="protein sequence ID" value="TWF45110.1"/>
    <property type="molecule type" value="Genomic_DNA"/>
</dbReference>
<dbReference type="GO" id="GO:0003677">
    <property type="term" value="F:DNA binding"/>
    <property type="evidence" value="ECO:0007669"/>
    <property type="project" value="UniProtKB-KW"/>
</dbReference>
<gene>
    <name evidence="4" type="ORF">FHW36_1011036</name>
</gene>
<dbReference type="InterPro" id="IPR057727">
    <property type="entry name" value="WCX_dom"/>
</dbReference>
<dbReference type="SUPFAM" id="SSF46785">
    <property type="entry name" value="Winged helix' DNA-binding domain"/>
    <property type="match status" value="1"/>
</dbReference>
<dbReference type="Pfam" id="PF08279">
    <property type="entry name" value="HTH_11"/>
    <property type="match status" value="1"/>
</dbReference>
<dbReference type="PIRSF" id="PIRSF016838">
    <property type="entry name" value="PafC"/>
    <property type="match status" value="1"/>
</dbReference>
<dbReference type="InterPro" id="IPR036388">
    <property type="entry name" value="WH-like_DNA-bd_sf"/>
</dbReference>
<dbReference type="Proteomes" id="UP000320811">
    <property type="component" value="Unassembled WGS sequence"/>
</dbReference>
<dbReference type="PANTHER" id="PTHR34580:SF3">
    <property type="entry name" value="PROTEIN PAFB"/>
    <property type="match status" value="1"/>
</dbReference>
<keyword evidence="4" id="KW-0238">DNA-binding</keyword>
<name>A0A561Q414_9BACT</name>
<dbReference type="PROSITE" id="PS51000">
    <property type="entry name" value="HTH_DEOR_2"/>
    <property type="match status" value="1"/>
</dbReference>